<evidence type="ECO:0000313" key="4">
    <source>
        <dbReference type="EMBL" id="CAF1027796.1"/>
    </source>
</evidence>
<dbReference type="Proteomes" id="UP000663829">
    <property type="component" value="Unassembled WGS sequence"/>
</dbReference>
<feature type="domain" description="EF-hand" evidence="3">
    <location>
        <begin position="164"/>
        <end position="199"/>
    </location>
</feature>
<evidence type="ECO:0000256" key="2">
    <source>
        <dbReference type="ARBA" id="ARBA00022837"/>
    </source>
</evidence>
<evidence type="ECO:0000313" key="8">
    <source>
        <dbReference type="Proteomes" id="UP000663829"/>
    </source>
</evidence>
<evidence type="ECO:0000313" key="5">
    <source>
        <dbReference type="EMBL" id="CAF1251638.1"/>
    </source>
</evidence>
<keyword evidence="1" id="KW-0677">Repeat</keyword>
<dbReference type="EMBL" id="CAJNOK010016774">
    <property type="protein sequence ID" value="CAF1251638.1"/>
    <property type="molecule type" value="Genomic_DNA"/>
</dbReference>
<evidence type="ECO:0000313" key="7">
    <source>
        <dbReference type="EMBL" id="CAF4058853.1"/>
    </source>
</evidence>
<dbReference type="InterPro" id="IPR002048">
    <property type="entry name" value="EF_hand_dom"/>
</dbReference>
<dbReference type="SMART" id="SM00054">
    <property type="entry name" value="EFh"/>
    <property type="match status" value="4"/>
</dbReference>
<dbReference type="Proteomes" id="UP000681722">
    <property type="component" value="Unassembled WGS sequence"/>
</dbReference>
<dbReference type="PANTHER" id="PTHR23048">
    <property type="entry name" value="MYOSIN LIGHT CHAIN 1, 3"/>
    <property type="match status" value="1"/>
</dbReference>
<dbReference type="GO" id="GO:0005509">
    <property type="term" value="F:calcium ion binding"/>
    <property type="evidence" value="ECO:0007669"/>
    <property type="project" value="InterPro"/>
</dbReference>
<dbReference type="PANTHER" id="PTHR23048:SF0">
    <property type="entry name" value="CALMODULIN LIKE 3"/>
    <property type="match status" value="1"/>
</dbReference>
<proteinExistence type="predicted"/>
<keyword evidence="8" id="KW-1185">Reference proteome</keyword>
<dbReference type="Proteomes" id="UP000682733">
    <property type="component" value="Unassembled WGS sequence"/>
</dbReference>
<feature type="domain" description="EF-hand" evidence="3">
    <location>
        <begin position="91"/>
        <end position="126"/>
    </location>
</feature>
<evidence type="ECO:0000259" key="3">
    <source>
        <dbReference type="PROSITE" id="PS50222"/>
    </source>
</evidence>
<dbReference type="FunFam" id="1.10.238.10:FF:000001">
    <property type="entry name" value="Calmodulin 1"/>
    <property type="match status" value="1"/>
</dbReference>
<dbReference type="Gene3D" id="1.10.238.10">
    <property type="entry name" value="EF-hand"/>
    <property type="match status" value="2"/>
</dbReference>
<keyword evidence="2" id="KW-0106">Calcium</keyword>
<feature type="domain" description="EF-hand" evidence="3">
    <location>
        <begin position="55"/>
        <end position="90"/>
    </location>
</feature>
<dbReference type="AlphaFoldDB" id="A0A814IQE8"/>
<comment type="caution">
    <text evidence="4">The sequence shown here is derived from an EMBL/GenBank/DDBJ whole genome shotgun (WGS) entry which is preliminary data.</text>
</comment>
<dbReference type="EMBL" id="CAJNOQ010003751">
    <property type="protein sequence ID" value="CAF1027796.1"/>
    <property type="molecule type" value="Genomic_DNA"/>
</dbReference>
<dbReference type="PROSITE" id="PS00018">
    <property type="entry name" value="EF_HAND_1"/>
    <property type="match status" value="2"/>
</dbReference>
<dbReference type="EMBL" id="CAJOBC010003751">
    <property type="protein sequence ID" value="CAF3798840.1"/>
    <property type="molecule type" value="Genomic_DNA"/>
</dbReference>
<dbReference type="CDD" id="cd00051">
    <property type="entry name" value="EFh"/>
    <property type="match status" value="2"/>
</dbReference>
<name>A0A814IQE8_9BILA</name>
<dbReference type="SUPFAM" id="SSF47473">
    <property type="entry name" value="EF-hand"/>
    <property type="match status" value="1"/>
</dbReference>
<gene>
    <name evidence="4" type="ORF">GPM918_LOCUS15120</name>
    <name evidence="5" type="ORF">OVA965_LOCUS26306</name>
    <name evidence="6" type="ORF">SRO942_LOCUS15120</name>
    <name evidence="7" type="ORF">TMI583_LOCUS27045</name>
</gene>
<dbReference type="InterPro" id="IPR011992">
    <property type="entry name" value="EF-hand-dom_pair"/>
</dbReference>
<evidence type="ECO:0000313" key="6">
    <source>
        <dbReference type="EMBL" id="CAF3798840.1"/>
    </source>
</evidence>
<accession>A0A814IQE8</accession>
<dbReference type="Proteomes" id="UP000677228">
    <property type="component" value="Unassembled WGS sequence"/>
</dbReference>
<dbReference type="Pfam" id="PF13499">
    <property type="entry name" value="EF-hand_7"/>
    <property type="match status" value="2"/>
</dbReference>
<reference evidence="4" key="1">
    <citation type="submission" date="2021-02" db="EMBL/GenBank/DDBJ databases">
        <authorList>
            <person name="Nowell W R."/>
        </authorList>
    </citation>
    <scope>NUCLEOTIDE SEQUENCE</scope>
</reference>
<dbReference type="PROSITE" id="PS50222">
    <property type="entry name" value="EF_HAND_2"/>
    <property type="match status" value="4"/>
</dbReference>
<protein>
    <recommendedName>
        <fullName evidence="3">EF-hand domain-containing protein</fullName>
    </recommendedName>
</protein>
<dbReference type="InterPro" id="IPR018247">
    <property type="entry name" value="EF_Hand_1_Ca_BS"/>
</dbReference>
<dbReference type="OrthoDB" id="26525at2759"/>
<dbReference type="InterPro" id="IPR050230">
    <property type="entry name" value="CALM/Myosin/TropC-like"/>
</dbReference>
<dbReference type="GO" id="GO:0016460">
    <property type="term" value="C:myosin II complex"/>
    <property type="evidence" value="ECO:0007669"/>
    <property type="project" value="TreeGrafter"/>
</dbReference>
<evidence type="ECO:0000256" key="1">
    <source>
        <dbReference type="ARBA" id="ARBA00022737"/>
    </source>
</evidence>
<organism evidence="4 8">
    <name type="scientific">Didymodactylos carnosus</name>
    <dbReference type="NCBI Taxonomy" id="1234261"/>
    <lineage>
        <taxon>Eukaryota</taxon>
        <taxon>Metazoa</taxon>
        <taxon>Spiralia</taxon>
        <taxon>Gnathifera</taxon>
        <taxon>Rotifera</taxon>
        <taxon>Eurotatoria</taxon>
        <taxon>Bdelloidea</taxon>
        <taxon>Philodinida</taxon>
        <taxon>Philodinidae</taxon>
        <taxon>Didymodactylos</taxon>
    </lineage>
</organism>
<sequence length="206" mass="23917">MNRSIASLTADSHLFQSTLKTSDLRNYDFFFRKLRRSQRTTRKNEKERHAHLLREQTEALEKAFILVDTNKDGEIMANEMARAVRTFGYNLSESEAYDIIASVDTDSSGTIDFNEFVKMVQTRLPTKHNDEALNLAFDLIDINQDGNIDVNELRQIMVKLGEKMTDDDVDEMIREADMDKNYLINRAEFSRIITMKESNMDLQETS</sequence>
<dbReference type="EMBL" id="CAJOBA010038326">
    <property type="protein sequence ID" value="CAF4058853.1"/>
    <property type="molecule type" value="Genomic_DNA"/>
</dbReference>
<feature type="domain" description="EF-hand" evidence="3">
    <location>
        <begin position="128"/>
        <end position="163"/>
    </location>
</feature>